<comment type="caution">
    <text evidence="1">The sequence shown here is derived from an EMBL/GenBank/DDBJ whole genome shotgun (WGS) entry which is preliminary data.</text>
</comment>
<evidence type="ECO:0000313" key="1">
    <source>
        <dbReference type="EMBL" id="KAE9605704.1"/>
    </source>
</evidence>
<accession>A0A6A4PWN4</accession>
<dbReference type="AlphaFoldDB" id="A0A6A4PWN4"/>
<proteinExistence type="predicted"/>
<dbReference type="Pfam" id="PF06697">
    <property type="entry name" value="DUF1191"/>
    <property type="match status" value="1"/>
</dbReference>
<dbReference type="OrthoDB" id="768690at2759"/>
<gene>
    <name evidence="1" type="ORF">Lalb_Chr10g0100151</name>
</gene>
<reference evidence="2" key="1">
    <citation type="journal article" date="2020" name="Nat. Commun.">
        <title>Genome sequence of the cluster root forming white lupin.</title>
        <authorList>
            <person name="Hufnagel B."/>
            <person name="Marques A."/>
            <person name="Soriano A."/>
            <person name="Marques L."/>
            <person name="Divol F."/>
            <person name="Doumas P."/>
            <person name="Sallet E."/>
            <person name="Mancinotti D."/>
            <person name="Carrere S."/>
            <person name="Marande W."/>
            <person name="Arribat S."/>
            <person name="Keller J."/>
            <person name="Huneau C."/>
            <person name="Blein T."/>
            <person name="Aime D."/>
            <person name="Laguerre M."/>
            <person name="Taylor J."/>
            <person name="Schubert V."/>
            <person name="Nelson M."/>
            <person name="Geu-Flores F."/>
            <person name="Crespi M."/>
            <person name="Gallardo-Guerrero K."/>
            <person name="Delaux P.-M."/>
            <person name="Salse J."/>
            <person name="Berges H."/>
            <person name="Guyot R."/>
            <person name="Gouzy J."/>
            <person name="Peret B."/>
        </authorList>
    </citation>
    <scope>NUCLEOTIDE SEQUENCE [LARGE SCALE GENOMIC DNA]</scope>
    <source>
        <strain evidence="2">cv. Amiga</strain>
    </source>
</reference>
<organism evidence="1 2">
    <name type="scientific">Lupinus albus</name>
    <name type="common">White lupine</name>
    <name type="synonym">Lupinus termis</name>
    <dbReference type="NCBI Taxonomy" id="3870"/>
    <lineage>
        <taxon>Eukaryota</taxon>
        <taxon>Viridiplantae</taxon>
        <taxon>Streptophyta</taxon>
        <taxon>Embryophyta</taxon>
        <taxon>Tracheophyta</taxon>
        <taxon>Spermatophyta</taxon>
        <taxon>Magnoliopsida</taxon>
        <taxon>eudicotyledons</taxon>
        <taxon>Gunneridae</taxon>
        <taxon>Pentapetalae</taxon>
        <taxon>rosids</taxon>
        <taxon>fabids</taxon>
        <taxon>Fabales</taxon>
        <taxon>Fabaceae</taxon>
        <taxon>Papilionoideae</taxon>
        <taxon>50 kb inversion clade</taxon>
        <taxon>genistoids sensu lato</taxon>
        <taxon>core genistoids</taxon>
        <taxon>Genisteae</taxon>
        <taxon>Lupinus</taxon>
    </lineage>
</organism>
<protein>
    <submittedName>
        <fullName evidence="1">Uncharacterized protein</fullName>
    </submittedName>
</protein>
<sequence length="77" mass="8609">MNFVIQGGHIRIRFPHVRPHARNVTPICLKFGAGVSVKYSNMTKPYVSEAESQGQHTLVISSTKAHTLRNSKGFNIF</sequence>
<dbReference type="EMBL" id="WOCE01000010">
    <property type="protein sequence ID" value="KAE9605704.1"/>
    <property type="molecule type" value="Genomic_DNA"/>
</dbReference>
<evidence type="ECO:0000313" key="2">
    <source>
        <dbReference type="Proteomes" id="UP000447434"/>
    </source>
</evidence>
<dbReference type="Proteomes" id="UP000447434">
    <property type="component" value="Chromosome 10"/>
</dbReference>
<name>A0A6A4PWN4_LUPAL</name>
<dbReference type="InterPro" id="IPR010605">
    <property type="entry name" value="DUF1191"/>
</dbReference>
<keyword evidence="2" id="KW-1185">Reference proteome</keyword>